<evidence type="ECO:0000313" key="13">
    <source>
        <dbReference type="EMBL" id="QDT10871.1"/>
    </source>
</evidence>
<feature type="domain" description="Histidine kinase" evidence="11">
    <location>
        <begin position="166"/>
        <end position="380"/>
    </location>
</feature>
<evidence type="ECO:0000256" key="3">
    <source>
        <dbReference type="ARBA" id="ARBA00022553"/>
    </source>
</evidence>
<organism evidence="13 14">
    <name type="scientific">Stieleria marina</name>
    <dbReference type="NCBI Taxonomy" id="1930275"/>
    <lineage>
        <taxon>Bacteria</taxon>
        <taxon>Pseudomonadati</taxon>
        <taxon>Planctomycetota</taxon>
        <taxon>Planctomycetia</taxon>
        <taxon>Pirellulales</taxon>
        <taxon>Pirellulaceae</taxon>
        <taxon>Stieleria</taxon>
    </lineage>
</organism>
<keyword evidence="3 9" id="KW-0597">Phosphoprotein</keyword>
<keyword evidence="14" id="KW-1185">Reference proteome</keyword>
<dbReference type="SUPFAM" id="SSF55874">
    <property type="entry name" value="ATPase domain of HSP90 chaperone/DNA topoisomerase II/histidine kinase"/>
    <property type="match status" value="1"/>
</dbReference>
<dbReference type="PROSITE" id="PS50109">
    <property type="entry name" value="HIS_KIN"/>
    <property type="match status" value="1"/>
</dbReference>
<dbReference type="Proteomes" id="UP000319817">
    <property type="component" value="Chromosome"/>
</dbReference>
<reference evidence="13 14" key="1">
    <citation type="submission" date="2019-02" db="EMBL/GenBank/DDBJ databases">
        <title>Deep-cultivation of Planctomycetes and their phenomic and genomic characterization uncovers novel biology.</title>
        <authorList>
            <person name="Wiegand S."/>
            <person name="Jogler M."/>
            <person name="Boedeker C."/>
            <person name="Pinto D."/>
            <person name="Vollmers J."/>
            <person name="Rivas-Marin E."/>
            <person name="Kohn T."/>
            <person name="Peeters S.H."/>
            <person name="Heuer A."/>
            <person name="Rast P."/>
            <person name="Oberbeckmann S."/>
            <person name="Bunk B."/>
            <person name="Jeske O."/>
            <person name="Meyerdierks A."/>
            <person name="Storesund J.E."/>
            <person name="Kallscheuer N."/>
            <person name="Luecker S."/>
            <person name="Lage O.M."/>
            <person name="Pohl T."/>
            <person name="Merkel B.J."/>
            <person name="Hornburger P."/>
            <person name="Mueller R.-W."/>
            <person name="Bruemmer F."/>
            <person name="Labrenz M."/>
            <person name="Spormann A.M."/>
            <person name="Op den Camp H."/>
            <person name="Overmann J."/>
            <person name="Amann R."/>
            <person name="Jetten M.S.M."/>
            <person name="Mascher T."/>
            <person name="Medema M.H."/>
            <person name="Devos D.P."/>
            <person name="Kaster A.-K."/>
            <person name="Ovreas L."/>
            <person name="Rohde M."/>
            <person name="Galperin M.Y."/>
            <person name="Jogler C."/>
        </authorList>
    </citation>
    <scope>NUCLEOTIDE SEQUENCE [LARGE SCALE GENOMIC DNA]</scope>
    <source>
        <strain evidence="13 14">K23_9</strain>
    </source>
</reference>
<dbReference type="Gene3D" id="1.10.287.130">
    <property type="match status" value="1"/>
</dbReference>
<dbReference type="InterPro" id="IPR001789">
    <property type="entry name" value="Sig_transdc_resp-reg_receiver"/>
</dbReference>
<dbReference type="AlphaFoldDB" id="A0A517NUS7"/>
<dbReference type="GO" id="GO:0004673">
    <property type="term" value="F:protein histidine kinase activity"/>
    <property type="evidence" value="ECO:0007669"/>
    <property type="project" value="UniProtKB-EC"/>
</dbReference>
<dbReference type="Gene3D" id="3.30.565.10">
    <property type="entry name" value="Histidine kinase-like ATPase, C-terminal domain"/>
    <property type="match status" value="1"/>
</dbReference>
<feature type="coiled-coil region" evidence="10">
    <location>
        <begin position="123"/>
        <end position="157"/>
    </location>
</feature>
<dbReference type="InterPro" id="IPR003594">
    <property type="entry name" value="HATPase_dom"/>
</dbReference>
<evidence type="ECO:0000259" key="11">
    <source>
        <dbReference type="PROSITE" id="PS50109"/>
    </source>
</evidence>
<evidence type="ECO:0000256" key="7">
    <source>
        <dbReference type="ARBA" id="ARBA00022840"/>
    </source>
</evidence>
<evidence type="ECO:0000313" key="14">
    <source>
        <dbReference type="Proteomes" id="UP000319817"/>
    </source>
</evidence>
<dbReference type="InterPro" id="IPR011006">
    <property type="entry name" value="CheY-like_superfamily"/>
</dbReference>
<dbReference type="PROSITE" id="PS50110">
    <property type="entry name" value="RESPONSE_REGULATORY"/>
    <property type="match status" value="1"/>
</dbReference>
<dbReference type="OrthoDB" id="7568856at2"/>
<dbReference type="InterPro" id="IPR005467">
    <property type="entry name" value="His_kinase_dom"/>
</dbReference>
<protein>
    <recommendedName>
        <fullName evidence="2">histidine kinase</fullName>
        <ecNumber evidence="2">2.7.13.3</ecNumber>
    </recommendedName>
</protein>
<dbReference type="EC" id="2.7.13.3" evidence="2"/>
<evidence type="ECO:0000256" key="10">
    <source>
        <dbReference type="SAM" id="Coils"/>
    </source>
</evidence>
<evidence type="ECO:0000259" key="12">
    <source>
        <dbReference type="PROSITE" id="PS50110"/>
    </source>
</evidence>
<dbReference type="PRINTS" id="PR00344">
    <property type="entry name" value="BCTRLSENSOR"/>
</dbReference>
<evidence type="ECO:0000256" key="5">
    <source>
        <dbReference type="ARBA" id="ARBA00022741"/>
    </source>
</evidence>
<keyword evidence="6" id="KW-0418">Kinase</keyword>
<dbReference type="RefSeq" id="WP_145418584.1">
    <property type="nucleotide sequence ID" value="NZ_CP036526.1"/>
</dbReference>
<keyword evidence="5" id="KW-0547">Nucleotide-binding</keyword>
<gene>
    <name evidence="13" type="primary">fixL_3</name>
    <name evidence="13" type="ORF">K239x_28620</name>
</gene>
<keyword evidence="10" id="KW-0175">Coiled coil</keyword>
<dbReference type="Pfam" id="PF00072">
    <property type="entry name" value="Response_reg"/>
    <property type="match status" value="1"/>
</dbReference>
<dbReference type="EMBL" id="CP036526">
    <property type="protein sequence ID" value="QDT10871.1"/>
    <property type="molecule type" value="Genomic_DNA"/>
</dbReference>
<keyword evidence="8" id="KW-0902">Two-component regulatory system</keyword>
<sequence length="380" mass="42190">MPTDSPMSILLIEDDEIDADSVRRSLPRQTLVQHATTLNDAIESAKDPSLDLILLDPGLPDSSGVDSFLRIRQTAPRLPIVILTGLKDRNLAVQIIRMGAQDYLLKNQLDERAVQALKFAVERGRLLQQLEIEQTERERLSEELREQEQSLAHLARVALMGELVAEISHEVSQPLSVISNLVAALDATLQQTTIDHELCGVLMGKLDEANSHAGDVLRRLREFIRDDSVQFESFDVNELIISTIEFVDYERRRRMVTVQQELSSGRLEALGNRTQIRQVIINLLRNAFDALEDTPQPDRLIVAATSATDDMIVVEITDHGSGLQLDAGAVFTAFKTTKSDGLGMGLAICARILDNHGGRISVAVPEHHPGSIFRFELPMS</sequence>
<dbReference type="SMART" id="SM00387">
    <property type="entry name" value="HATPase_c"/>
    <property type="match status" value="1"/>
</dbReference>
<dbReference type="InterPro" id="IPR004358">
    <property type="entry name" value="Sig_transdc_His_kin-like_C"/>
</dbReference>
<dbReference type="SUPFAM" id="SSF52172">
    <property type="entry name" value="CheY-like"/>
    <property type="match status" value="1"/>
</dbReference>
<evidence type="ECO:0000256" key="2">
    <source>
        <dbReference type="ARBA" id="ARBA00012438"/>
    </source>
</evidence>
<dbReference type="GO" id="GO:0005524">
    <property type="term" value="F:ATP binding"/>
    <property type="evidence" value="ECO:0007669"/>
    <property type="project" value="UniProtKB-KW"/>
</dbReference>
<evidence type="ECO:0000256" key="9">
    <source>
        <dbReference type="PROSITE-ProRule" id="PRU00169"/>
    </source>
</evidence>
<dbReference type="Gene3D" id="3.40.50.2300">
    <property type="match status" value="1"/>
</dbReference>
<keyword evidence="7" id="KW-0067">ATP-binding</keyword>
<evidence type="ECO:0000256" key="4">
    <source>
        <dbReference type="ARBA" id="ARBA00022679"/>
    </source>
</evidence>
<dbReference type="PANTHER" id="PTHR43065:SF10">
    <property type="entry name" value="PEROXIDE STRESS-ACTIVATED HISTIDINE KINASE MAK3"/>
    <property type="match status" value="1"/>
</dbReference>
<evidence type="ECO:0000256" key="8">
    <source>
        <dbReference type="ARBA" id="ARBA00023012"/>
    </source>
</evidence>
<dbReference type="InterPro" id="IPR036890">
    <property type="entry name" value="HATPase_C_sf"/>
</dbReference>
<dbReference type="PANTHER" id="PTHR43065">
    <property type="entry name" value="SENSOR HISTIDINE KINASE"/>
    <property type="match status" value="1"/>
</dbReference>
<evidence type="ECO:0000256" key="1">
    <source>
        <dbReference type="ARBA" id="ARBA00000085"/>
    </source>
</evidence>
<feature type="modified residue" description="4-aspartylphosphate" evidence="9">
    <location>
        <position position="56"/>
    </location>
</feature>
<name>A0A517NUS7_9BACT</name>
<dbReference type="Pfam" id="PF02518">
    <property type="entry name" value="HATPase_c"/>
    <property type="match status" value="1"/>
</dbReference>
<proteinExistence type="predicted"/>
<comment type="catalytic activity">
    <reaction evidence="1">
        <text>ATP + protein L-histidine = ADP + protein N-phospho-L-histidine.</text>
        <dbReference type="EC" id="2.7.13.3"/>
    </reaction>
</comment>
<feature type="domain" description="Response regulatory" evidence="12">
    <location>
        <begin position="8"/>
        <end position="121"/>
    </location>
</feature>
<accession>A0A517NUS7</accession>
<evidence type="ECO:0000256" key="6">
    <source>
        <dbReference type="ARBA" id="ARBA00022777"/>
    </source>
</evidence>
<dbReference type="GO" id="GO:0000160">
    <property type="term" value="P:phosphorelay signal transduction system"/>
    <property type="evidence" value="ECO:0007669"/>
    <property type="project" value="UniProtKB-KW"/>
</dbReference>
<dbReference type="SMART" id="SM00448">
    <property type="entry name" value="REC"/>
    <property type="match status" value="1"/>
</dbReference>
<keyword evidence="4 13" id="KW-0808">Transferase</keyword>
<dbReference type="CDD" id="cd00156">
    <property type="entry name" value="REC"/>
    <property type="match status" value="1"/>
</dbReference>